<feature type="non-terminal residue" evidence="1">
    <location>
        <position position="29"/>
    </location>
</feature>
<dbReference type="Proteomes" id="UP000265520">
    <property type="component" value="Unassembled WGS sequence"/>
</dbReference>
<dbReference type="EMBL" id="LXQA011126006">
    <property type="protein sequence ID" value="MCI85887.1"/>
    <property type="molecule type" value="Genomic_DNA"/>
</dbReference>
<accession>A0A392VDE9</accession>
<keyword evidence="2" id="KW-1185">Reference proteome</keyword>
<dbReference type="AlphaFoldDB" id="A0A392VDE9"/>
<protein>
    <submittedName>
        <fullName evidence="1">Uncharacterized protein</fullName>
    </submittedName>
</protein>
<sequence length="29" mass="3116">MFSMRAFAPAGVLSTRAPPLAASRMFLSM</sequence>
<evidence type="ECO:0000313" key="2">
    <source>
        <dbReference type="Proteomes" id="UP000265520"/>
    </source>
</evidence>
<comment type="caution">
    <text evidence="1">The sequence shown here is derived from an EMBL/GenBank/DDBJ whole genome shotgun (WGS) entry which is preliminary data.</text>
</comment>
<name>A0A392VDE9_9FABA</name>
<organism evidence="1 2">
    <name type="scientific">Trifolium medium</name>
    <dbReference type="NCBI Taxonomy" id="97028"/>
    <lineage>
        <taxon>Eukaryota</taxon>
        <taxon>Viridiplantae</taxon>
        <taxon>Streptophyta</taxon>
        <taxon>Embryophyta</taxon>
        <taxon>Tracheophyta</taxon>
        <taxon>Spermatophyta</taxon>
        <taxon>Magnoliopsida</taxon>
        <taxon>eudicotyledons</taxon>
        <taxon>Gunneridae</taxon>
        <taxon>Pentapetalae</taxon>
        <taxon>rosids</taxon>
        <taxon>fabids</taxon>
        <taxon>Fabales</taxon>
        <taxon>Fabaceae</taxon>
        <taxon>Papilionoideae</taxon>
        <taxon>50 kb inversion clade</taxon>
        <taxon>NPAAA clade</taxon>
        <taxon>Hologalegina</taxon>
        <taxon>IRL clade</taxon>
        <taxon>Trifolieae</taxon>
        <taxon>Trifolium</taxon>
    </lineage>
</organism>
<evidence type="ECO:0000313" key="1">
    <source>
        <dbReference type="EMBL" id="MCI85887.1"/>
    </source>
</evidence>
<reference evidence="1 2" key="1">
    <citation type="journal article" date="2018" name="Front. Plant Sci.">
        <title>Red Clover (Trifolium pratense) and Zigzag Clover (T. medium) - A Picture of Genomic Similarities and Differences.</title>
        <authorList>
            <person name="Dluhosova J."/>
            <person name="Istvanek J."/>
            <person name="Nedelnik J."/>
            <person name="Repkova J."/>
        </authorList>
    </citation>
    <scope>NUCLEOTIDE SEQUENCE [LARGE SCALE GENOMIC DNA]</scope>
    <source>
        <strain evidence="2">cv. 10/8</strain>
        <tissue evidence="1">Leaf</tissue>
    </source>
</reference>
<proteinExistence type="predicted"/>